<dbReference type="Proteomes" id="UP000237347">
    <property type="component" value="Unassembled WGS sequence"/>
</dbReference>
<dbReference type="EMBL" id="PKMF04000057">
    <property type="protein sequence ID" value="KAK7854263.1"/>
    <property type="molecule type" value="Genomic_DNA"/>
</dbReference>
<dbReference type="GO" id="GO:0003700">
    <property type="term" value="F:DNA-binding transcription factor activity"/>
    <property type="evidence" value="ECO:0007669"/>
    <property type="project" value="InterPro"/>
</dbReference>
<name>A0AAW0LUT3_QUESU</name>
<evidence type="ECO:0000256" key="6">
    <source>
        <dbReference type="ARBA" id="ARBA00023134"/>
    </source>
</evidence>
<dbReference type="SMART" id="SM00175">
    <property type="entry name" value="RAB"/>
    <property type="match status" value="1"/>
</dbReference>
<proteinExistence type="inferred from homology"/>
<comment type="subcellular location">
    <subcellularLocation>
        <location evidence="9">Endomembrane system</location>
        <topology evidence="9">Lipid-anchor</topology>
    </subcellularLocation>
    <subcellularLocation>
        <location evidence="1">Nucleus</location>
    </subcellularLocation>
</comment>
<dbReference type="FunFam" id="3.40.50.300:FF:003217">
    <property type="entry name" value="RAB41, member RAS oncogene family, transcript variant X1"/>
    <property type="match status" value="1"/>
</dbReference>
<keyword evidence="4" id="KW-0805">Transcription regulation</keyword>
<evidence type="ECO:0000256" key="5">
    <source>
        <dbReference type="ARBA" id="ARBA00023125"/>
    </source>
</evidence>
<dbReference type="PROSITE" id="PS51421">
    <property type="entry name" value="RAS"/>
    <property type="match status" value="1"/>
</dbReference>
<dbReference type="GO" id="GO:0005525">
    <property type="term" value="F:GTP binding"/>
    <property type="evidence" value="ECO:0007669"/>
    <property type="project" value="UniProtKB-KW"/>
</dbReference>
<dbReference type="SMART" id="SM00176">
    <property type="entry name" value="RAN"/>
    <property type="match status" value="1"/>
</dbReference>
<dbReference type="GO" id="GO:0003924">
    <property type="term" value="F:GTPase activity"/>
    <property type="evidence" value="ECO:0007669"/>
    <property type="project" value="InterPro"/>
</dbReference>
<dbReference type="GO" id="GO:0012505">
    <property type="term" value="C:endomembrane system"/>
    <property type="evidence" value="ECO:0007669"/>
    <property type="project" value="UniProtKB-SubCell"/>
</dbReference>
<keyword evidence="10" id="KW-1133">Transmembrane helix</keyword>
<evidence type="ECO:0000256" key="3">
    <source>
        <dbReference type="ARBA" id="ARBA00022741"/>
    </source>
</evidence>
<dbReference type="PROSITE" id="PS51419">
    <property type="entry name" value="RAB"/>
    <property type="match status" value="1"/>
</dbReference>
<gene>
    <name evidence="12" type="primary">RABH1B_2</name>
    <name evidence="12" type="ORF">CFP56_032922</name>
</gene>
<dbReference type="AlphaFoldDB" id="A0AAW0LUT3"/>
<keyword evidence="7" id="KW-0804">Transcription</keyword>
<dbReference type="InterPro" id="IPR050227">
    <property type="entry name" value="Rab"/>
</dbReference>
<dbReference type="InterPro" id="IPR027417">
    <property type="entry name" value="P-loop_NTPase"/>
</dbReference>
<keyword evidence="3" id="KW-0547">Nucleotide-binding</keyword>
<dbReference type="Pfam" id="PF08477">
    <property type="entry name" value="Roc"/>
    <property type="match status" value="1"/>
</dbReference>
<keyword evidence="10" id="KW-0812">Transmembrane</keyword>
<evidence type="ECO:0000256" key="7">
    <source>
        <dbReference type="ARBA" id="ARBA00023163"/>
    </source>
</evidence>
<organism evidence="12 13">
    <name type="scientific">Quercus suber</name>
    <name type="common">Cork oak</name>
    <dbReference type="NCBI Taxonomy" id="58331"/>
    <lineage>
        <taxon>Eukaryota</taxon>
        <taxon>Viridiplantae</taxon>
        <taxon>Streptophyta</taxon>
        <taxon>Embryophyta</taxon>
        <taxon>Tracheophyta</taxon>
        <taxon>Spermatophyta</taxon>
        <taxon>Magnoliopsida</taxon>
        <taxon>eudicotyledons</taxon>
        <taxon>Gunneridae</taxon>
        <taxon>Pentapetalae</taxon>
        <taxon>rosids</taxon>
        <taxon>fabids</taxon>
        <taxon>Fagales</taxon>
        <taxon>Fagaceae</taxon>
        <taxon>Quercus</taxon>
    </lineage>
</organism>
<evidence type="ECO:0000313" key="13">
    <source>
        <dbReference type="Proteomes" id="UP000237347"/>
    </source>
</evidence>
<keyword evidence="6" id="KW-0342">GTP-binding</keyword>
<dbReference type="InterPro" id="IPR005225">
    <property type="entry name" value="Small_GTP-bd"/>
</dbReference>
<comment type="similarity">
    <text evidence="2">Belongs to the small GTPase superfamily. Rab family.</text>
</comment>
<protein>
    <submittedName>
        <fullName evidence="12">Ras-related protein rabh1b</fullName>
    </submittedName>
</protein>
<dbReference type="SMART" id="SM00173">
    <property type="entry name" value="RAS"/>
    <property type="match status" value="1"/>
</dbReference>
<dbReference type="InterPro" id="IPR036955">
    <property type="entry name" value="AP2/ERF_dom_sf"/>
</dbReference>
<dbReference type="Gene3D" id="3.40.50.300">
    <property type="entry name" value="P-loop containing nucleotide triphosphate hydrolases"/>
    <property type="match status" value="1"/>
</dbReference>
<evidence type="ECO:0000256" key="2">
    <source>
        <dbReference type="ARBA" id="ARBA00006270"/>
    </source>
</evidence>
<dbReference type="PROSITE" id="PS51420">
    <property type="entry name" value="RHO"/>
    <property type="match status" value="1"/>
</dbReference>
<keyword evidence="8" id="KW-0539">Nucleus</keyword>
<evidence type="ECO:0000256" key="10">
    <source>
        <dbReference type="SAM" id="Phobius"/>
    </source>
</evidence>
<dbReference type="PRINTS" id="PR00367">
    <property type="entry name" value="ETHRSPELEMNT"/>
</dbReference>
<keyword evidence="5" id="KW-0238">DNA-binding</keyword>
<evidence type="ECO:0000256" key="8">
    <source>
        <dbReference type="ARBA" id="ARBA00023242"/>
    </source>
</evidence>
<dbReference type="Gene3D" id="3.30.730.10">
    <property type="entry name" value="AP2/ERF domain"/>
    <property type="match status" value="1"/>
</dbReference>
<dbReference type="GO" id="GO:0005634">
    <property type="term" value="C:nucleus"/>
    <property type="evidence" value="ECO:0007669"/>
    <property type="project" value="UniProtKB-SubCell"/>
</dbReference>
<dbReference type="GO" id="GO:0003677">
    <property type="term" value="F:DNA binding"/>
    <property type="evidence" value="ECO:0007669"/>
    <property type="project" value="UniProtKB-KW"/>
</dbReference>
<dbReference type="PRINTS" id="PR00449">
    <property type="entry name" value="RASTRNSFRMNG"/>
</dbReference>
<feature type="transmembrane region" description="Helical" evidence="10">
    <location>
        <begin position="38"/>
        <end position="60"/>
    </location>
</feature>
<comment type="caution">
    <text evidence="12">The sequence shown here is derived from an EMBL/GenBank/DDBJ whole genome shotgun (WGS) entry which is preliminary data.</text>
</comment>
<dbReference type="CDD" id="cd00018">
    <property type="entry name" value="AP2"/>
    <property type="match status" value="1"/>
</dbReference>
<dbReference type="SMART" id="SM00380">
    <property type="entry name" value="AP2"/>
    <property type="match status" value="1"/>
</dbReference>
<dbReference type="InterPro" id="IPR016177">
    <property type="entry name" value="DNA-bd_dom_sf"/>
</dbReference>
<evidence type="ECO:0000256" key="1">
    <source>
        <dbReference type="ARBA" id="ARBA00004123"/>
    </source>
</evidence>
<reference evidence="12 13" key="1">
    <citation type="journal article" date="2018" name="Sci. Data">
        <title>The draft genome sequence of cork oak.</title>
        <authorList>
            <person name="Ramos A.M."/>
            <person name="Usie A."/>
            <person name="Barbosa P."/>
            <person name="Barros P.M."/>
            <person name="Capote T."/>
            <person name="Chaves I."/>
            <person name="Simoes F."/>
            <person name="Abreu I."/>
            <person name="Carrasquinho I."/>
            <person name="Faro C."/>
            <person name="Guimaraes J.B."/>
            <person name="Mendonca D."/>
            <person name="Nobrega F."/>
            <person name="Rodrigues L."/>
            <person name="Saibo N.J.M."/>
            <person name="Varela M.C."/>
            <person name="Egas C."/>
            <person name="Matos J."/>
            <person name="Miguel C.M."/>
            <person name="Oliveira M.M."/>
            <person name="Ricardo C.P."/>
            <person name="Goncalves S."/>
        </authorList>
    </citation>
    <scope>NUCLEOTIDE SEQUENCE [LARGE SCALE GENOMIC DNA]</scope>
    <source>
        <strain evidence="13">cv. HL8</strain>
    </source>
</reference>
<dbReference type="NCBIfam" id="TIGR00231">
    <property type="entry name" value="small_GTP"/>
    <property type="match status" value="1"/>
</dbReference>
<dbReference type="SMART" id="SM00174">
    <property type="entry name" value="RHO"/>
    <property type="match status" value="1"/>
</dbReference>
<evidence type="ECO:0000256" key="9">
    <source>
        <dbReference type="ARBA" id="ARBA00037868"/>
    </source>
</evidence>
<dbReference type="SUPFAM" id="SSF52540">
    <property type="entry name" value="P-loop containing nucleoside triphosphate hydrolases"/>
    <property type="match status" value="1"/>
</dbReference>
<dbReference type="SUPFAM" id="SSF54171">
    <property type="entry name" value="DNA-binding domain"/>
    <property type="match status" value="1"/>
</dbReference>
<evidence type="ECO:0000313" key="12">
    <source>
        <dbReference type="EMBL" id="KAK7854263.1"/>
    </source>
</evidence>
<dbReference type="InterPro" id="IPR001471">
    <property type="entry name" value="AP2/ERF_dom"/>
</dbReference>
<evidence type="ECO:0000259" key="11">
    <source>
        <dbReference type="PROSITE" id="PS51032"/>
    </source>
</evidence>
<keyword evidence="10" id="KW-0472">Membrane</keyword>
<dbReference type="CDD" id="cd01861">
    <property type="entry name" value="Rab6"/>
    <property type="match status" value="1"/>
</dbReference>
<dbReference type="PANTHER" id="PTHR47977">
    <property type="entry name" value="RAS-RELATED PROTEIN RAB"/>
    <property type="match status" value="1"/>
</dbReference>
<dbReference type="InterPro" id="IPR001806">
    <property type="entry name" value="Small_GTPase"/>
</dbReference>
<feature type="domain" description="AP2/ERF" evidence="11">
    <location>
        <begin position="311"/>
        <end position="368"/>
    </location>
</feature>
<accession>A0AAW0LUT3</accession>
<dbReference type="Pfam" id="PF00847">
    <property type="entry name" value="AP2"/>
    <property type="match status" value="1"/>
</dbReference>
<evidence type="ECO:0000256" key="4">
    <source>
        <dbReference type="ARBA" id="ARBA00023015"/>
    </source>
</evidence>
<sequence length="496" mass="54897">MAPVSALAKYKLVFLGDQSVGKTSIITRFMYDKFDNTYQIYGIPTRFLYVILCTTFYAIAKLAFLSRRATIGIDFLSKTMYLEDRTVRLQLWDTAGQERFRSLIPSYIRDSSVAVIVYDVASRQTFLNTSKWIEEVRTERGSDVIIVLVGNKTDLVEKRQVSIEEGEAKARELNVMFIETSAKAGFNIKALFRKIAAALPGMETLSSTKQEDMVDVNLKSTSGGATQSQPQSEQGIIGVLRVYSDQGVAMESSKKRKSRGDGLSVAETLAKWRDYNAQVDSSAKRARKLPAMGSKKGCMKGKGGPENAHCNYRGVRQRTWGKWVAEIREPNRGKRLWLGTFENAVDAATAYDEAARMIYGAYARLNFPESVSTIAGPTPVESEVSADESTATPSTIECTAMPTTSCLVEDESTSYSENEHFDVQELMALLDNDPLGFMDSELSFGYNGDQPGFPVTEAAVPSTSNLVETETNEPTGVDSGQQYLLDFSIDDFFVDL</sequence>
<dbReference type="PROSITE" id="PS51032">
    <property type="entry name" value="AP2_ERF"/>
    <property type="match status" value="1"/>
</dbReference>
<dbReference type="Pfam" id="PF00071">
    <property type="entry name" value="Ras"/>
    <property type="match status" value="1"/>
</dbReference>
<keyword evidence="13" id="KW-1185">Reference proteome</keyword>
<dbReference type="FunFam" id="3.30.730.10:FF:000001">
    <property type="entry name" value="Ethylene-responsive transcription factor 2"/>
    <property type="match status" value="1"/>
</dbReference>